<organism evidence="7 8">
    <name type="scientific">Parapedobacter composti</name>
    <dbReference type="NCBI Taxonomy" id="623281"/>
    <lineage>
        <taxon>Bacteria</taxon>
        <taxon>Pseudomonadati</taxon>
        <taxon>Bacteroidota</taxon>
        <taxon>Sphingobacteriia</taxon>
        <taxon>Sphingobacteriales</taxon>
        <taxon>Sphingobacteriaceae</taxon>
        <taxon>Parapedobacter</taxon>
    </lineage>
</organism>
<keyword evidence="8" id="KW-1185">Reference proteome</keyword>
<dbReference type="PANTHER" id="PTHR30213:SF1">
    <property type="entry name" value="INNER MEMBRANE PROTEIN YHJD"/>
    <property type="match status" value="1"/>
</dbReference>
<reference evidence="8" key="1">
    <citation type="submission" date="2016-10" db="EMBL/GenBank/DDBJ databases">
        <authorList>
            <person name="Varghese N."/>
            <person name="Submissions S."/>
        </authorList>
    </citation>
    <scope>NUCLEOTIDE SEQUENCE [LARGE SCALE GENOMIC DNA]</scope>
    <source>
        <strain evidence="8">DSM 22900</strain>
    </source>
</reference>
<comment type="subcellular location">
    <subcellularLocation>
        <location evidence="1">Cell membrane</location>
        <topology evidence="1">Multi-pass membrane protein</topology>
    </subcellularLocation>
</comment>
<accession>A0A1I1EG88</accession>
<dbReference type="STRING" id="623281.SAMN05421747_101469"/>
<evidence type="ECO:0000313" key="8">
    <source>
        <dbReference type="Proteomes" id="UP000199577"/>
    </source>
</evidence>
<keyword evidence="5 6" id="KW-0472">Membrane</keyword>
<evidence type="ECO:0000313" key="7">
    <source>
        <dbReference type="EMBL" id="SFB84358.1"/>
    </source>
</evidence>
<dbReference type="NCBIfam" id="TIGR00765">
    <property type="entry name" value="yihY_not_rbn"/>
    <property type="match status" value="1"/>
</dbReference>
<feature type="transmembrane region" description="Helical" evidence="6">
    <location>
        <begin position="103"/>
        <end position="124"/>
    </location>
</feature>
<protein>
    <submittedName>
        <fullName evidence="7">Membrane protein</fullName>
    </submittedName>
</protein>
<dbReference type="PIRSF" id="PIRSF035875">
    <property type="entry name" value="RNase_BN"/>
    <property type="match status" value="1"/>
</dbReference>
<evidence type="ECO:0000256" key="3">
    <source>
        <dbReference type="ARBA" id="ARBA00022692"/>
    </source>
</evidence>
<dbReference type="GO" id="GO:0005886">
    <property type="term" value="C:plasma membrane"/>
    <property type="evidence" value="ECO:0007669"/>
    <property type="project" value="UniProtKB-SubCell"/>
</dbReference>
<name>A0A1I1EG88_9SPHI</name>
<evidence type="ECO:0000256" key="2">
    <source>
        <dbReference type="ARBA" id="ARBA00022475"/>
    </source>
</evidence>
<evidence type="ECO:0000256" key="4">
    <source>
        <dbReference type="ARBA" id="ARBA00022989"/>
    </source>
</evidence>
<dbReference type="AlphaFoldDB" id="A0A1I1EG88"/>
<evidence type="ECO:0000256" key="6">
    <source>
        <dbReference type="SAM" id="Phobius"/>
    </source>
</evidence>
<dbReference type="OrthoDB" id="9797028at2"/>
<gene>
    <name evidence="7" type="ORF">SAMN05421747_101469</name>
</gene>
<dbReference type="Proteomes" id="UP000199577">
    <property type="component" value="Unassembled WGS sequence"/>
</dbReference>
<feature type="transmembrane region" description="Helical" evidence="6">
    <location>
        <begin position="35"/>
        <end position="58"/>
    </location>
</feature>
<dbReference type="PANTHER" id="PTHR30213">
    <property type="entry name" value="INNER MEMBRANE PROTEIN YHJD"/>
    <property type="match status" value="1"/>
</dbReference>
<evidence type="ECO:0000256" key="5">
    <source>
        <dbReference type="ARBA" id="ARBA00023136"/>
    </source>
</evidence>
<dbReference type="RefSeq" id="WP_090970621.1">
    <property type="nucleotide sequence ID" value="NZ_FOLL01000001.1"/>
</dbReference>
<keyword evidence="3 6" id="KW-0812">Transmembrane</keyword>
<keyword evidence="4 6" id="KW-1133">Transmembrane helix</keyword>
<proteinExistence type="predicted"/>
<dbReference type="InterPro" id="IPR017039">
    <property type="entry name" value="Virul_fac_BrkB"/>
</dbReference>
<feature type="transmembrane region" description="Helical" evidence="6">
    <location>
        <begin position="226"/>
        <end position="248"/>
    </location>
</feature>
<feature type="transmembrane region" description="Helical" evidence="6">
    <location>
        <begin position="145"/>
        <end position="173"/>
    </location>
</feature>
<dbReference type="EMBL" id="FOLL01000001">
    <property type="protein sequence ID" value="SFB84358.1"/>
    <property type="molecule type" value="Genomic_DNA"/>
</dbReference>
<feature type="transmembrane region" description="Helical" evidence="6">
    <location>
        <begin position="193"/>
        <end position="214"/>
    </location>
</feature>
<sequence>MKFLRKSFYKEIVELLGNTFAEFSKDSAMKMSASLAYYTIFSIAPLLLIIIWVVGFIYGEVLAGEQDARAEIFEEFAGMFGPETATQIQQIIQNISLSNKSGLGIAIGIGTLIIGSTTIFIEIQDSLNRIWGVRPKPKKGWLKMLLNRAISFSMVLGLGFLLIVSLMANGIIVALSSQINRFFPDISIYLMQWINIGLTFVVTTSLFGFVFTFLPDARMRFRDVIWGAVFTAALFMLGRYLIALYMQYSAPASAYGAAGAIIILLLWIYYSAAILYFGAEFTKVYARKYGKGVWPSSYAVKVVWVEEEVEDEPIE</sequence>
<dbReference type="Pfam" id="PF03631">
    <property type="entry name" value="Virul_fac_BrkB"/>
    <property type="match status" value="1"/>
</dbReference>
<evidence type="ECO:0000256" key="1">
    <source>
        <dbReference type="ARBA" id="ARBA00004651"/>
    </source>
</evidence>
<keyword evidence="2" id="KW-1003">Cell membrane</keyword>
<feature type="transmembrane region" description="Helical" evidence="6">
    <location>
        <begin position="254"/>
        <end position="279"/>
    </location>
</feature>